<dbReference type="OrthoDB" id="287623at2759"/>
<protein>
    <recommendedName>
        <fullName evidence="4">CC171 protein</fullName>
    </recommendedName>
</protein>
<feature type="coiled-coil region" evidence="1">
    <location>
        <begin position="134"/>
        <end position="161"/>
    </location>
</feature>
<evidence type="ECO:0000256" key="1">
    <source>
        <dbReference type="SAM" id="Coils"/>
    </source>
</evidence>
<name>A0A3L8Q6M4_CHLGU</name>
<keyword evidence="1" id="KW-0175">Coiled coil</keyword>
<dbReference type="PANTHER" id="PTHR47899:SF1">
    <property type="entry name" value="COILED-COIL DOMAIN-CONTAINING PROTEIN 171"/>
    <property type="match status" value="1"/>
</dbReference>
<evidence type="ECO:0000313" key="2">
    <source>
        <dbReference type="EMBL" id="RLV62859.1"/>
    </source>
</evidence>
<feature type="non-terminal residue" evidence="2">
    <location>
        <position position="185"/>
    </location>
</feature>
<feature type="non-terminal residue" evidence="2">
    <location>
        <position position="1"/>
    </location>
</feature>
<accession>A0A3L8Q6M4</accession>
<dbReference type="PANTHER" id="PTHR47899">
    <property type="entry name" value="COILED-COIL DOMAIN-CONTAINING PROTEIN 171"/>
    <property type="match status" value="1"/>
</dbReference>
<proteinExistence type="predicted"/>
<gene>
    <name evidence="2" type="ORF">DV515_00018871</name>
</gene>
<dbReference type="InterPro" id="IPR038820">
    <property type="entry name" value="CCDC171"/>
</dbReference>
<reference evidence="2 3" key="1">
    <citation type="journal article" date="2018" name="Proc. R. Soc. B">
        <title>A non-coding region near Follistatin controls head colour polymorphism in the Gouldian finch.</title>
        <authorList>
            <person name="Toomey M.B."/>
            <person name="Marques C.I."/>
            <person name="Andrade P."/>
            <person name="Araujo P.M."/>
            <person name="Sabatino S."/>
            <person name="Gazda M.A."/>
            <person name="Afonso S."/>
            <person name="Lopes R.J."/>
            <person name="Corbo J.C."/>
            <person name="Carneiro M."/>
        </authorList>
    </citation>
    <scope>NUCLEOTIDE SEQUENCE [LARGE SCALE GENOMIC DNA]</scope>
    <source>
        <strain evidence="2">Red01</strain>
        <tissue evidence="2">Muscle</tissue>
    </source>
</reference>
<keyword evidence="3" id="KW-1185">Reference proteome</keyword>
<evidence type="ECO:0000313" key="3">
    <source>
        <dbReference type="Proteomes" id="UP000276834"/>
    </source>
</evidence>
<feature type="coiled-coil region" evidence="1">
    <location>
        <begin position="3"/>
        <end position="105"/>
    </location>
</feature>
<dbReference type="EMBL" id="QUSF01005014">
    <property type="protein sequence ID" value="RLV62859.1"/>
    <property type="molecule type" value="Genomic_DNA"/>
</dbReference>
<dbReference type="AlphaFoldDB" id="A0A3L8Q6M4"/>
<organism evidence="2 3">
    <name type="scientific">Chloebia gouldiae</name>
    <name type="common">Gouldian finch</name>
    <name type="synonym">Erythrura gouldiae</name>
    <dbReference type="NCBI Taxonomy" id="44316"/>
    <lineage>
        <taxon>Eukaryota</taxon>
        <taxon>Metazoa</taxon>
        <taxon>Chordata</taxon>
        <taxon>Craniata</taxon>
        <taxon>Vertebrata</taxon>
        <taxon>Euteleostomi</taxon>
        <taxon>Archelosauria</taxon>
        <taxon>Archosauria</taxon>
        <taxon>Dinosauria</taxon>
        <taxon>Saurischia</taxon>
        <taxon>Theropoda</taxon>
        <taxon>Coelurosauria</taxon>
        <taxon>Aves</taxon>
        <taxon>Neognathae</taxon>
        <taxon>Neoaves</taxon>
        <taxon>Telluraves</taxon>
        <taxon>Australaves</taxon>
        <taxon>Passeriformes</taxon>
        <taxon>Passeroidea</taxon>
        <taxon>Passeridae</taxon>
        <taxon>Chloebia</taxon>
    </lineage>
</organism>
<evidence type="ECO:0008006" key="4">
    <source>
        <dbReference type="Google" id="ProtNLM"/>
    </source>
</evidence>
<sequence>RNIAILQQEILEFSQRLNAAEVESRSLHLQLAECRWAFSGMRKDAEKAHRLQEQLNELQHKISQDNIHEELDNALQREQEVRLLLQEYRRRLQELSNKLESCSLIDTDRNQVSNVSLMRFSNGTEELRSRDQVLDHQKRLLKDTEQDQQRLRETLKEAEPELKLGVKDKELIINHMKAVEATLNE</sequence>
<comment type="caution">
    <text evidence="2">The sequence shown here is derived from an EMBL/GenBank/DDBJ whole genome shotgun (WGS) entry which is preliminary data.</text>
</comment>
<dbReference type="Proteomes" id="UP000276834">
    <property type="component" value="Unassembled WGS sequence"/>
</dbReference>